<keyword evidence="7" id="KW-0378">Hydrolase</keyword>
<keyword evidence="4" id="KW-0540">Nuclease</keyword>
<keyword evidence="6" id="KW-0227">DNA damage</keyword>
<dbReference type="CDD" id="cd09080">
    <property type="entry name" value="TDP2"/>
    <property type="match status" value="1"/>
</dbReference>
<comment type="cofactor">
    <cofactor evidence="1">
        <name>Mn(2+)</name>
        <dbReference type="ChEBI" id="CHEBI:29035"/>
    </cofactor>
</comment>
<name>A0A1Y1YRM8_9FUNG</name>
<comment type="cofactor">
    <cofactor evidence="2">
        <name>Mg(2+)</name>
        <dbReference type="ChEBI" id="CHEBI:18420"/>
    </cofactor>
</comment>
<dbReference type="SUPFAM" id="SSF56219">
    <property type="entry name" value="DNase I-like"/>
    <property type="match status" value="1"/>
</dbReference>
<accession>A0A1Y1YRM8</accession>
<evidence type="ECO:0000256" key="7">
    <source>
        <dbReference type="ARBA" id="ARBA00022801"/>
    </source>
</evidence>
<evidence type="ECO:0000256" key="8">
    <source>
        <dbReference type="ARBA" id="ARBA00022842"/>
    </source>
</evidence>
<dbReference type="Proteomes" id="UP000193498">
    <property type="component" value="Unassembled WGS sequence"/>
</dbReference>
<dbReference type="EMBL" id="MCFE01000080">
    <property type="protein sequence ID" value="ORY00626.1"/>
    <property type="molecule type" value="Genomic_DNA"/>
</dbReference>
<dbReference type="PANTHER" id="PTHR15822">
    <property type="entry name" value="TRAF AND TNF RECEPTOR-ASSOCIATED PROTEIN"/>
    <property type="match status" value="1"/>
</dbReference>
<dbReference type="InterPro" id="IPR005135">
    <property type="entry name" value="Endo/exonuclease/phosphatase"/>
</dbReference>
<dbReference type="InParanoid" id="A0A1Y1YRM8"/>
<evidence type="ECO:0000256" key="2">
    <source>
        <dbReference type="ARBA" id="ARBA00001946"/>
    </source>
</evidence>
<evidence type="ECO:0000256" key="6">
    <source>
        <dbReference type="ARBA" id="ARBA00022763"/>
    </source>
</evidence>
<dbReference type="GO" id="GO:0004518">
    <property type="term" value="F:nuclease activity"/>
    <property type="evidence" value="ECO:0007669"/>
    <property type="project" value="UniProtKB-KW"/>
</dbReference>
<dbReference type="InterPro" id="IPR036691">
    <property type="entry name" value="Endo/exonu/phosph_ase_sf"/>
</dbReference>
<keyword evidence="13" id="KW-1185">Reference proteome</keyword>
<evidence type="ECO:0000313" key="13">
    <source>
        <dbReference type="Proteomes" id="UP000193498"/>
    </source>
</evidence>
<dbReference type="AlphaFoldDB" id="A0A1Y1YRM8"/>
<feature type="domain" description="Endonuclease/exonuclease/phosphatase" evidence="11">
    <location>
        <begin position="49"/>
        <end position="284"/>
    </location>
</feature>
<dbReference type="InterPro" id="IPR051547">
    <property type="entry name" value="TDP2-like"/>
</dbReference>
<evidence type="ECO:0000256" key="9">
    <source>
        <dbReference type="ARBA" id="ARBA00023204"/>
    </source>
</evidence>
<keyword evidence="8" id="KW-0460">Magnesium</keyword>
<dbReference type="OrthoDB" id="9975959at2759"/>
<evidence type="ECO:0000313" key="12">
    <source>
        <dbReference type="EMBL" id="ORY00626.1"/>
    </source>
</evidence>
<dbReference type="Gene3D" id="3.60.10.10">
    <property type="entry name" value="Endonuclease/exonuclease/phosphatase"/>
    <property type="match status" value="1"/>
</dbReference>
<keyword evidence="10" id="KW-0539">Nucleus</keyword>
<organism evidence="12 13">
    <name type="scientific">Basidiobolus meristosporus CBS 931.73</name>
    <dbReference type="NCBI Taxonomy" id="1314790"/>
    <lineage>
        <taxon>Eukaryota</taxon>
        <taxon>Fungi</taxon>
        <taxon>Fungi incertae sedis</taxon>
        <taxon>Zoopagomycota</taxon>
        <taxon>Entomophthoromycotina</taxon>
        <taxon>Basidiobolomycetes</taxon>
        <taxon>Basidiobolales</taxon>
        <taxon>Basidiobolaceae</taxon>
        <taxon>Basidiobolus</taxon>
    </lineage>
</organism>
<proteinExistence type="predicted"/>
<dbReference type="GO" id="GO:0003697">
    <property type="term" value="F:single-stranded DNA binding"/>
    <property type="evidence" value="ECO:0007669"/>
    <property type="project" value="TreeGrafter"/>
</dbReference>
<evidence type="ECO:0000256" key="3">
    <source>
        <dbReference type="ARBA" id="ARBA00004322"/>
    </source>
</evidence>
<evidence type="ECO:0000256" key="5">
    <source>
        <dbReference type="ARBA" id="ARBA00022723"/>
    </source>
</evidence>
<dbReference type="GO" id="GO:0070260">
    <property type="term" value="F:5'-tyrosyl-DNA phosphodiesterase activity"/>
    <property type="evidence" value="ECO:0007669"/>
    <property type="project" value="TreeGrafter"/>
</dbReference>
<gene>
    <name evidence="12" type="ORF">K493DRAFT_391294</name>
</gene>
<reference evidence="12 13" key="1">
    <citation type="submission" date="2016-07" db="EMBL/GenBank/DDBJ databases">
        <title>Pervasive Adenine N6-methylation of Active Genes in Fungi.</title>
        <authorList>
            <consortium name="DOE Joint Genome Institute"/>
            <person name="Mondo S.J."/>
            <person name="Dannebaum R.O."/>
            <person name="Kuo R.C."/>
            <person name="Labutti K."/>
            <person name="Haridas S."/>
            <person name="Kuo A."/>
            <person name="Salamov A."/>
            <person name="Ahrendt S.R."/>
            <person name="Lipzen A."/>
            <person name="Sullivan W."/>
            <person name="Andreopoulos W.B."/>
            <person name="Clum A."/>
            <person name="Lindquist E."/>
            <person name="Daum C."/>
            <person name="Ramamoorthy G.K."/>
            <person name="Gryganskyi A."/>
            <person name="Culley D."/>
            <person name="Magnuson J.K."/>
            <person name="James T.Y."/>
            <person name="O'Malley M.A."/>
            <person name="Stajich J.E."/>
            <person name="Spatafora J.W."/>
            <person name="Visel A."/>
            <person name="Grigoriev I.V."/>
        </authorList>
    </citation>
    <scope>NUCLEOTIDE SEQUENCE [LARGE SCALE GENOMIC DNA]</scope>
    <source>
        <strain evidence="12 13">CBS 931.73</strain>
    </source>
</reference>
<dbReference type="Pfam" id="PF03372">
    <property type="entry name" value="Exo_endo_phos"/>
    <property type="match status" value="1"/>
</dbReference>
<comment type="subcellular location">
    <subcellularLocation>
        <location evidence="3">Nucleus</location>
        <location evidence="3">PML body</location>
    </subcellularLocation>
</comment>
<evidence type="ECO:0000256" key="4">
    <source>
        <dbReference type="ARBA" id="ARBA00022722"/>
    </source>
</evidence>
<dbReference type="GO" id="GO:0006302">
    <property type="term" value="P:double-strand break repair"/>
    <property type="evidence" value="ECO:0007669"/>
    <property type="project" value="TreeGrafter"/>
</dbReference>
<protein>
    <submittedName>
        <fullName evidence="12">DNase I-like protein</fullName>
    </submittedName>
</protein>
<keyword evidence="9" id="KW-0234">DNA repair</keyword>
<evidence type="ECO:0000256" key="10">
    <source>
        <dbReference type="ARBA" id="ARBA00023242"/>
    </source>
</evidence>
<comment type="caution">
    <text evidence="12">The sequence shown here is derived from an EMBL/GenBank/DDBJ whole genome shotgun (WGS) entry which is preliminary data.</text>
</comment>
<dbReference type="GO" id="GO:0005737">
    <property type="term" value="C:cytoplasm"/>
    <property type="evidence" value="ECO:0007669"/>
    <property type="project" value="TreeGrafter"/>
</dbReference>
<dbReference type="GO" id="GO:0046872">
    <property type="term" value="F:metal ion binding"/>
    <property type="evidence" value="ECO:0007669"/>
    <property type="project" value="UniProtKB-KW"/>
</dbReference>
<evidence type="ECO:0000259" key="11">
    <source>
        <dbReference type="Pfam" id="PF03372"/>
    </source>
</evidence>
<sequence length="308" mass="35554">MHLRFSQEPCNQVILGDKENMYTFSGDSWVPHEQNLAIPPKSYSQLRIVTYNIHFDKRNYQTRIKAVLHELKKQDADIVCLQEMIPLFLPVFLEDPWVQQKYLVSDIHGLSFAPYGVFAMTRLHDVRNRLRLVSFQSHMSRKLLILETTINGRKINFATSHFESLEYSKSMRLQQFKHTMTTLSDGAAESSLIVGDFNMCDEHEEDQIFPLNGFQDCWSLLRPEDLGHTMGVNYPHPKYRPIRFDRVKLRNETDEEVLTPISIHTFGGDAIEATVGHPVYPSDHLGICALFSVKGQQDRGHPLENVLP</sequence>
<evidence type="ECO:0000256" key="1">
    <source>
        <dbReference type="ARBA" id="ARBA00001936"/>
    </source>
</evidence>
<dbReference type="STRING" id="1314790.A0A1Y1YRM8"/>
<keyword evidence="5" id="KW-0479">Metal-binding</keyword>
<dbReference type="PANTHER" id="PTHR15822:SF4">
    <property type="entry name" value="TYROSYL-DNA PHOSPHODIESTERASE 2"/>
    <property type="match status" value="1"/>
</dbReference>